<evidence type="ECO:0000313" key="1">
    <source>
        <dbReference type="EMBL" id="CAD7571791.1"/>
    </source>
</evidence>
<sequence length="111" mass="12071">MATTLWHMQSSGELLGQPAKVHANIGSSWNPSVPMASQRVLTNFGRGLGESFQDAAPGGLRRIRGTHGGEKNKGAIVLPKSQICKNARAKLSKRNLRIELSNNQERHTEEG</sequence>
<dbReference type="EMBL" id="OE180699">
    <property type="protein sequence ID" value="CAD7571791.1"/>
    <property type="molecule type" value="Genomic_DNA"/>
</dbReference>
<dbReference type="AlphaFoldDB" id="A0A7R9P6R5"/>
<name>A0A7R9P6R5_TIMCA</name>
<reference evidence="1" key="1">
    <citation type="submission" date="2020-11" db="EMBL/GenBank/DDBJ databases">
        <authorList>
            <person name="Tran Van P."/>
        </authorList>
    </citation>
    <scope>NUCLEOTIDE SEQUENCE</scope>
</reference>
<proteinExistence type="predicted"/>
<gene>
    <name evidence="1" type="ORF">TCMB3V08_LOCUS4455</name>
</gene>
<protein>
    <submittedName>
        <fullName evidence="1">(California timema) hypothetical protein</fullName>
    </submittedName>
</protein>
<accession>A0A7R9P6R5</accession>
<organism evidence="1">
    <name type="scientific">Timema californicum</name>
    <name type="common">California timema</name>
    <name type="synonym">Walking stick</name>
    <dbReference type="NCBI Taxonomy" id="61474"/>
    <lineage>
        <taxon>Eukaryota</taxon>
        <taxon>Metazoa</taxon>
        <taxon>Ecdysozoa</taxon>
        <taxon>Arthropoda</taxon>
        <taxon>Hexapoda</taxon>
        <taxon>Insecta</taxon>
        <taxon>Pterygota</taxon>
        <taxon>Neoptera</taxon>
        <taxon>Polyneoptera</taxon>
        <taxon>Phasmatodea</taxon>
        <taxon>Timematodea</taxon>
        <taxon>Timematoidea</taxon>
        <taxon>Timematidae</taxon>
        <taxon>Timema</taxon>
    </lineage>
</organism>